<organism evidence="6 7">
    <name type="scientific">Zingiber officinale</name>
    <name type="common">Ginger</name>
    <name type="synonym">Amomum zingiber</name>
    <dbReference type="NCBI Taxonomy" id="94328"/>
    <lineage>
        <taxon>Eukaryota</taxon>
        <taxon>Viridiplantae</taxon>
        <taxon>Streptophyta</taxon>
        <taxon>Embryophyta</taxon>
        <taxon>Tracheophyta</taxon>
        <taxon>Spermatophyta</taxon>
        <taxon>Magnoliopsida</taxon>
        <taxon>Liliopsida</taxon>
        <taxon>Zingiberales</taxon>
        <taxon>Zingiberaceae</taxon>
        <taxon>Zingiber</taxon>
    </lineage>
</organism>
<protein>
    <submittedName>
        <fullName evidence="6">Uncharacterized protein</fullName>
    </submittedName>
</protein>
<proteinExistence type="predicted"/>
<evidence type="ECO:0000256" key="4">
    <source>
        <dbReference type="ARBA" id="ARBA00023136"/>
    </source>
</evidence>
<evidence type="ECO:0000313" key="7">
    <source>
        <dbReference type="Proteomes" id="UP000734854"/>
    </source>
</evidence>
<keyword evidence="7" id="KW-1185">Reference proteome</keyword>
<keyword evidence="4 5" id="KW-0472">Membrane</keyword>
<dbReference type="AlphaFoldDB" id="A0A8J5C3E5"/>
<sequence length="159" mass="17857">MQAQVVSDDEKEYTHCTYDSGIVTGLSVDAFLLLAVGESVIVGEIMNFIAYIFALVVFVTPLGALIIIVRFALLLELVLGDKTLTEFESQHYEFINTYIEKILVIPVRPCHVDFRNNLTCHRQDILKVNGGIQKLQLNSSGMDDYRSSNYMLCDTTSEP</sequence>
<dbReference type="Proteomes" id="UP000734854">
    <property type="component" value="Unassembled WGS sequence"/>
</dbReference>
<dbReference type="GO" id="GO:0016020">
    <property type="term" value="C:membrane"/>
    <property type="evidence" value="ECO:0007669"/>
    <property type="project" value="UniProtKB-SubCell"/>
</dbReference>
<dbReference type="Pfam" id="PF05653">
    <property type="entry name" value="Mg_trans_NIPA"/>
    <property type="match status" value="1"/>
</dbReference>
<comment type="caution">
    <text evidence="6">The sequence shown here is derived from an EMBL/GenBank/DDBJ whole genome shotgun (WGS) entry which is preliminary data.</text>
</comment>
<name>A0A8J5C3E5_ZINOF</name>
<dbReference type="InterPro" id="IPR008521">
    <property type="entry name" value="Mg_trans_NIPA"/>
</dbReference>
<evidence type="ECO:0000256" key="1">
    <source>
        <dbReference type="ARBA" id="ARBA00004141"/>
    </source>
</evidence>
<feature type="transmembrane region" description="Helical" evidence="5">
    <location>
        <begin position="48"/>
        <end position="73"/>
    </location>
</feature>
<comment type="subcellular location">
    <subcellularLocation>
        <location evidence="1">Membrane</location>
        <topology evidence="1">Multi-pass membrane protein</topology>
    </subcellularLocation>
</comment>
<dbReference type="GO" id="GO:0005769">
    <property type="term" value="C:early endosome"/>
    <property type="evidence" value="ECO:0007669"/>
    <property type="project" value="UniProtKB-SubCell"/>
</dbReference>
<dbReference type="EMBL" id="JACMSC010000021">
    <property type="protein sequence ID" value="KAG6470113.1"/>
    <property type="molecule type" value="Genomic_DNA"/>
</dbReference>
<keyword evidence="2 5" id="KW-0812">Transmembrane</keyword>
<accession>A0A8J5C3E5</accession>
<feature type="transmembrane region" description="Helical" evidence="5">
    <location>
        <begin position="21"/>
        <end position="42"/>
    </location>
</feature>
<evidence type="ECO:0000256" key="2">
    <source>
        <dbReference type="ARBA" id="ARBA00022692"/>
    </source>
</evidence>
<gene>
    <name evidence="6" type="ORF">ZIOFF_071167</name>
</gene>
<evidence type="ECO:0000313" key="6">
    <source>
        <dbReference type="EMBL" id="KAG6470113.1"/>
    </source>
</evidence>
<reference evidence="6 7" key="1">
    <citation type="submission" date="2020-08" db="EMBL/GenBank/DDBJ databases">
        <title>Plant Genome Project.</title>
        <authorList>
            <person name="Zhang R.-G."/>
        </authorList>
    </citation>
    <scope>NUCLEOTIDE SEQUENCE [LARGE SCALE GENOMIC DNA]</scope>
    <source>
        <tissue evidence="6">Rhizome</tissue>
    </source>
</reference>
<evidence type="ECO:0000256" key="5">
    <source>
        <dbReference type="SAM" id="Phobius"/>
    </source>
</evidence>
<dbReference type="GO" id="GO:0015095">
    <property type="term" value="F:magnesium ion transmembrane transporter activity"/>
    <property type="evidence" value="ECO:0007669"/>
    <property type="project" value="InterPro"/>
</dbReference>
<keyword evidence="3 5" id="KW-1133">Transmembrane helix</keyword>
<evidence type="ECO:0000256" key="3">
    <source>
        <dbReference type="ARBA" id="ARBA00022989"/>
    </source>
</evidence>